<proteinExistence type="predicted"/>
<dbReference type="InParanoid" id="A0A804PH49"/>
<name>A0A804PH49_MAIZE</name>
<accession>A0A804PH49</accession>
<sequence>MAGARPNVELGLAISQRAATRSPAPTRVLLCSPRPCELPPSAIDAATASFSPWCSSSTSPSRRHGLTVA</sequence>
<dbReference type="RefSeq" id="NP_001343870.1">
    <property type="nucleotide sequence ID" value="NM_001356941.1"/>
</dbReference>
<dbReference type="Gramene" id="Zm00001eb238850_T001">
    <property type="protein sequence ID" value="Zm00001eb238850_P001"/>
    <property type="gene ID" value="Zm00001eb238850"/>
</dbReference>
<dbReference type="Proteomes" id="UP000007305">
    <property type="component" value="Chromosome 5"/>
</dbReference>
<dbReference type="GeneID" id="111255641"/>
<gene>
    <name evidence="1" type="primary">LOC111255641</name>
</gene>
<keyword evidence="2" id="KW-1185">Reference proteome</keyword>
<organism evidence="1 2">
    <name type="scientific">Zea mays</name>
    <name type="common">Maize</name>
    <dbReference type="NCBI Taxonomy" id="4577"/>
    <lineage>
        <taxon>Eukaryota</taxon>
        <taxon>Viridiplantae</taxon>
        <taxon>Streptophyta</taxon>
        <taxon>Embryophyta</taxon>
        <taxon>Tracheophyta</taxon>
        <taxon>Spermatophyta</taxon>
        <taxon>Magnoliopsida</taxon>
        <taxon>Liliopsida</taxon>
        <taxon>Poales</taxon>
        <taxon>Poaceae</taxon>
        <taxon>PACMAD clade</taxon>
        <taxon>Panicoideae</taxon>
        <taxon>Andropogonodae</taxon>
        <taxon>Andropogoneae</taxon>
        <taxon>Tripsacinae</taxon>
        <taxon>Zea</taxon>
    </lineage>
</organism>
<reference evidence="1" key="3">
    <citation type="submission" date="2021-05" db="UniProtKB">
        <authorList>
            <consortium name="EnsemblPlants"/>
        </authorList>
    </citation>
    <scope>IDENTIFICATION</scope>
    <source>
        <strain evidence="1">cv. B73</strain>
    </source>
</reference>
<reference evidence="1" key="2">
    <citation type="submission" date="2019-07" db="EMBL/GenBank/DDBJ databases">
        <authorList>
            <person name="Seetharam A."/>
            <person name="Woodhouse M."/>
            <person name="Cannon E."/>
        </authorList>
    </citation>
    <scope>NUCLEOTIDE SEQUENCE [LARGE SCALE GENOMIC DNA]</scope>
    <source>
        <strain evidence="1">cv. B73</strain>
    </source>
</reference>
<dbReference type="KEGG" id="zma:111255641"/>
<evidence type="ECO:0000313" key="2">
    <source>
        <dbReference type="Proteomes" id="UP000007305"/>
    </source>
</evidence>
<dbReference type="AlphaFoldDB" id="A0A804PH49"/>
<evidence type="ECO:0000313" key="1">
    <source>
        <dbReference type="EnsemblPlants" id="Zm00001eb238850_P001"/>
    </source>
</evidence>
<reference evidence="2" key="1">
    <citation type="journal article" date="2009" name="Science">
        <title>The B73 maize genome: complexity, diversity, and dynamics.</title>
        <authorList>
            <person name="Schnable P.S."/>
            <person name="Ware D."/>
            <person name="Fulton R.S."/>
            <person name="Stein J.C."/>
            <person name="Wei F."/>
            <person name="Pasternak S."/>
            <person name="Liang C."/>
            <person name="Zhang J."/>
            <person name="Fulton L."/>
            <person name="Graves T.A."/>
            <person name="Minx P."/>
            <person name="Reily A.D."/>
            <person name="Courtney L."/>
            <person name="Kruchowski S.S."/>
            <person name="Tomlinson C."/>
            <person name="Strong C."/>
            <person name="Delehaunty K."/>
            <person name="Fronick C."/>
            <person name="Courtney B."/>
            <person name="Rock S.M."/>
            <person name="Belter E."/>
            <person name="Du F."/>
            <person name="Kim K."/>
            <person name="Abbott R.M."/>
            <person name="Cotton M."/>
            <person name="Levy A."/>
            <person name="Marchetto P."/>
            <person name="Ochoa K."/>
            <person name="Jackson S.M."/>
            <person name="Gillam B."/>
            <person name="Chen W."/>
            <person name="Yan L."/>
            <person name="Higginbotham J."/>
            <person name="Cardenas M."/>
            <person name="Waligorski J."/>
            <person name="Applebaum E."/>
            <person name="Phelps L."/>
            <person name="Falcone J."/>
            <person name="Kanchi K."/>
            <person name="Thane T."/>
            <person name="Scimone A."/>
            <person name="Thane N."/>
            <person name="Henke J."/>
            <person name="Wang T."/>
            <person name="Ruppert J."/>
            <person name="Shah N."/>
            <person name="Rotter K."/>
            <person name="Hodges J."/>
            <person name="Ingenthron E."/>
            <person name="Cordes M."/>
            <person name="Kohlberg S."/>
            <person name="Sgro J."/>
            <person name="Delgado B."/>
            <person name="Mead K."/>
            <person name="Chinwalla A."/>
            <person name="Leonard S."/>
            <person name="Crouse K."/>
            <person name="Collura K."/>
            <person name="Kudrna D."/>
            <person name="Currie J."/>
            <person name="He R."/>
            <person name="Angelova A."/>
            <person name="Rajasekar S."/>
            <person name="Mueller T."/>
            <person name="Lomeli R."/>
            <person name="Scara G."/>
            <person name="Ko A."/>
            <person name="Delaney K."/>
            <person name="Wissotski M."/>
            <person name="Lopez G."/>
            <person name="Campos D."/>
            <person name="Braidotti M."/>
            <person name="Ashley E."/>
            <person name="Golser W."/>
            <person name="Kim H."/>
            <person name="Lee S."/>
            <person name="Lin J."/>
            <person name="Dujmic Z."/>
            <person name="Kim W."/>
            <person name="Talag J."/>
            <person name="Zuccolo A."/>
            <person name="Fan C."/>
            <person name="Sebastian A."/>
            <person name="Kramer M."/>
            <person name="Spiegel L."/>
            <person name="Nascimento L."/>
            <person name="Zutavern T."/>
            <person name="Miller B."/>
            <person name="Ambroise C."/>
            <person name="Muller S."/>
            <person name="Spooner W."/>
            <person name="Narechania A."/>
            <person name="Ren L."/>
            <person name="Wei S."/>
            <person name="Kumari S."/>
            <person name="Faga B."/>
            <person name="Levy M.J."/>
            <person name="McMahan L."/>
            <person name="Van Buren P."/>
            <person name="Vaughn M.W."/>
            <person name="Ying K."/>
            <person name="Yeh C.-T."/>
            <person name="Emrich S.J."/>
            <person name="Jia Y."/>
            <person name="Kalyanaraman A."/>
            <person name="Hsia A.-P."/>
            <person name="Barbazuk W.B."/>
            <person name="Baucom R.S."/>
            <person name="Brutnell T.P."/>
            <person name="Carpita N.C."/>
            <person name="Chaparro C."/>
            <person name="Chia J.-M."/>
            <person name="Deragon J.-M."/>
            <person name="Estill J.C."/>
            <person name="Fu Y."/>
            <person name="Jeddeloh J.A."/>
            <person name="Han Y."/>
            <person name="Lee H."/>
            <person name="Li P."/>
            <person name="Lisch D.R."/>
            <person name="Liu S."/>
            <person name="Liu Z."/>
            <person name="Nagel D.H."/>
            <person name="McCann M.C."/>
            <person name="SanMiguel P."/>
            <person name="Myers A.M."/>
            <person name="Nettleton D."/>
            <person name="Nguyen J."/>
            <person name="Penning B.W."/>
            <person name="Ponnala L."/>
            <person name="Schneider K.L."/>
            <person name="Schwartz D.C."/>
            <person name="Sharma A."/>
            <person name="Soderlund C."/>
            <person name="Springer N.M."/>
            <person name="Sun Q."/>
            <person name="Wang H."/>
            <person name="Waterman M."/>
            <person name="Westerman R."/>
            <person name="Wolfgruber T.K."/>
            <person name="Yang L."/>
            <person name="Yu Y."/>
            <person name="Zhang L."/>
            <person name="Zhou S."/>
            <person name="Zhu Q."/>
            <person name="Bennetzen J.L."/>
            <person name="Dawe R.K."/>
            <person name="Jiang J."/>
            <person name="Jiang N."/>
            <person name="Presting G.G."/>
            <person name="Wessler S.R."/>
            <person name="Aluru S."/>
            <person name="Martienssen R.A."/>
            <person name="Clifton S.W."/>
            <person name="McCombie W.R."/>
            <person name="Wing R.A."/>
            <person name="Wilson R.K."/>
        </authorList>
    </citation>
    <scope>NUCLEOTIDE SEQUENCE [LARGE SCALE GENOMIC DNA]</scope>
    <source>
        <strain evidence="2">cv. B73</strain>
    </source>
</reference>
<protein>
    <submittedName>
        <fullName evidence="1">Uncharacterized protein</fullName>
    </submittedName>
</protein>
<dbReference type="EnsemblPlants" id="Zm00001eb238850_T001">
    <property type="protein sequence ID" value="Zm00001eb238850_P001"/>
    <property type="gene ID" value="Zm00001eb238850"/>
</dbReference>